<dbReference type="HOGENOM" id="CLU_022829_1_0_1"/>
<evidence type="ECO:0000256" key="1">
    <source>
        <dbReference type="ARBA" id="ARBA00001947"/>
    </source>
</evidence>
<dbReference type="GO" id="GO:0046872">
    <property type="term" value="F:metal ion binding"/>
    <property type="evidence" value="ECO:0007669"/>
    <property type="project" value="UniProtKB-KW"/>
</dbReference>
<sequence>MMPQLVEESWRNVVRGEEYESVDAYDKARRELQAAERSRAFDAEAIATSSDIERQATELVRKIKLYDQNNTYGSHFDAQGHSTGKRCTGQHFLGSVDLINGSLLMKVAREMPKGAHLHVHFNSCLPADFLIQQARDIDAMYIRSTLPLTTQANMECSRISFMVLTPHEATHIQDRQGGEKYVPLGNVFHEDYVSNTWMPYKQFQNEFKLVEEKNQALSKTERAESWLTTKLQISEEEAHNTCQTSRGIWEKFNHRTQMMKGLFAYESAFRNYTRACIEDFVKDNIQYAEIRPNFMTTNHLKTDDGFGSIDNEGIMRIINEEMKITIEKLKQRNEYFGGLKVIYCTPRSFSREKISVALDECIDLKLKYPDLLCGFDLAGPEEMGNELRHFVPEFLEFRRKCKDKNLDIPFLFHCGETLDVGGKIDGNLFDAILLDAKRIGHGYALASHPLLMEIFKEKNIAIESCPISNEVLGLTPVIAGHNLPILLANNVPCTVNSDNATFYKSSLSHDFYQVMIGSESMSLLGWKQLAKWSIEHSCITKEERENITAKWTQRWDFFCQWIVDEYGQMLND</sequence>
<dbReference type="STRING" id="913774.A0A0C3H1C7"/>
<dbReference type="Gene3D" id="3.20.20.140">
    <property type="entry name" value="Metal-dependent hydrolases"/>
    <property type="match status" value="1"/>
</dbReference>
<evidence type="ECO:0000256" key="2">
    <source>
        <dbReference type="ARBA" id="ARBA00022723"/>
    </source>
</evidence>
<dbReference type="InterPro" id="IPR006330">
    <property type="entry name" value="Ado/ade_deaminase"/>
</dbReference>
<feature type="domain" description="Adenosine deaminase" evidence="4">
    <location>
        <begin position="234"/>
        <end position="549"/>
    </location>
</feature>
<keyword evidence="6" id="KW-1185">Reference proteome</keyword>
<dbReference type="GO" id="GO:0006154">
    <property type="term" value="P:adenosine catabolic process"/>
    <property type="evidence" value="ECO:0007669"/>
    <property type="project" value="TreeGrafter"/>
</dbReference>
<reference evidence="5 6" key="1">
    <citation type="submission" date="2014-04" db="EMBL/GenBank/DDBJ databases">
        <authorList>
            <consortium name="DOE Joint Genome Institute"/>
            <person name="Kuo A."/>
            <person name="Martino E."/>
            <person name="Perotto S."/>
            <person name="Kohler A."/>
            <person name="Nagy L.G."/>
            <person name="Floudas D."/>
            <person name="Copeland A."/>
            <person name="Barry K.W."/>
            <person name="Cichocki N."/>
            <person name="Veneault-Fourrey C."/>
            <person name="LaButti K."/>
            <person name="Lindquist E.A."/>
            <person name="Lipzen A."/>
            <person name="Lundell T."/>
            <person name="Morin E."/>
            <person name="Murat C."/>
            <person name="Sun H."/>
            <person name="Tunlid A."/>
            <person name="Henrissat B."/>
            <person name="Grigoriev I.V."/>
            <person name="Hibbett D.S."/>
            <person name="Martin F."/>
            <person name="Nordberg H.P."/>
            <person name="Cantor M.N."/>
            <person name="Hua S.X."/>
        </authorList>
    </citation>
    <scope>NUCLEOTIDE SEQUENCE [LARGE SCALE GENOMIC DNA]</scope>
    <source>
        <strain evidence="5 6">Zn</strain>
    </source>
</reference>
<dbReference type="InterPro" id="IPR001365">
    <property type="entry name" value="A_deaminase_dom"/>
</dbReference>
<dbReference type="OrthoDB" id="7202371at2759"/>
<dbReference type="PANTHER" id="PTHR11409">
    <property type="entry name" value="ADENOSINE DEAMINASE"/>
    <property type="match status" value="1"/>
</dbReference>
<name>A0A0C3H1C7_OIDMZ</name>
<evidence type="ECO:0000313" key="5">
    <source>
        <dbReference type="EMBL" id="KIM96316.1"/>
    </source>
</evidence>
<dbReference type="Pfam" id="PF00962">
    <property type="entry name" value="A_deaminase"/>
    <property type="match status" value="1"/>
</dbReference>
<dbReference type="EMBL" id="KN832884">
    <property type="protein sequence ID" value="KIM96316.1"/>
    <property type="molecule type" value="Genomic_DNA"/>
</dbReference>
<dbReference type="GO" id="GO:0004000">
    <property type="term" value="F:adenosine deaminase activity"/>
    <property type="evidence" value="ECO:0007669"/>
    <property type="project" value="TreeGrafter"/>
</dbReference>
<dbReference type="PANTHER" id="PTHR11409:SF37">
    <property type="entry name" value="ADENOSINE DEAMINASE DOMAIN-CONTAINING PROTEIN"/>
    <property type="match status" value="1"/>
</dbReference>
<comment type="cofactor">
    <cofactor evidence="1">
        <name>Zn(2+)</name>
        <dbReference type="ChEBI" id="CHEBI:29105"/>
    </cofactor>
</comment>
<dbReference type="GO" id="GO:0046103">
    <property type="term" value="P:inosine biosynthetic process"/>
    <property type="evidence" value="ECO:0007669"/>
    <property type="project" value="TreeGrafter"/>
</dbReference>
<reference evidence="6" key="2">
    <citation type="submission" date="2015-01" db="EMBL/GenBank/DDBJ databases">
        <title>Evolutionary Origins and Diversification of the Mycorrhizal Mutualists.</title>
        <authorList>
            <consortium name="DOE Joint Genome Institute"/>
            <consortium name="Mycorrhizal Genomics Consortium"/>
            <person name="Kohler A."/>
            <person name="Kuo A."/>
            <person name="Nagy L.G."/>
            <person name="Floudas D."/>
            <person name="Copeland A."/>
            <person name="Barry K.W."/>
            <person name="Cichocki N."/>
            <person name="Veneault-Fourrey C."/>
            <person name="LaButti K."/>
            <person name="Lindquist E.A."/>
            <person name="Lipzen A."/>
            <person name="Lundell T."/>
            <person name="Morin E."/>
            <person name="Murat C."/>
            <person name="Riley R."/>
            <person name="Ohm R."/>
            <person name="Sun H."/>
            <person name="Tunlid A."/>
            <person name="Henrissat B."/>
            <person name="Grigoriev I.V."/>
            <person name="Hibbett D.S."/>
            <person name="Martin F."/>
        </authorList>
    </citation>
    <scope>NUCLEOTIDE SEQUENCE [LARGE SCALE GENOMIC DNA]</scope>
    <source>
        <strain evidence="6">Zn</strain>
    </source>
</reference>
<dbReference type="SUPFAM" id="SSF51556">
    <property type="entry name" value="Metallo-dependent hydrolases"/>
    <property type="match status" value="1"/>
</dbReference>
<dbReference type="Proteomes" id="UP000054321">
    <property type="component" value="Unassembled WGS sequence"/>
</dbReference>
<accession>A0A0C3H1C7</accession>
<evidence type="ECO:0000256" key="3">
    <source>
        <dbReference type="ARBA" id="ARBA00022801"/>
    </source>
</evidence>
<keyword evidence="3" id="KW-0378">Hydrolase</keyword>
<gene>
    <name evidence="5" type="ORF">OIDMADRAFT_148210</name>
</gene>
<evidence type="ECO:0000313" key="6">
    <source>
        <dbReference type="Proteomes" id="UP000054321"/>
    </source>
</evidence>
<keyword evidence="2" id="KW-0479">Metal-binding</keyword>
<dbReference type="InterPro" id="IPR032466">
    <property type="entry name" value="Metal_Hydrolase"/>
</dbReference>
<dbReference type="AlphaFoldDB" id="A0A0C3H1C7"/>
<evidence type="ECO:0000259" key="4">
    <source>
        <dbReference type="Pfam" id="PF00962"/>
    </source>
</evidence>
<proteinExistence type="predicted"/>
<organism evidence="5 6">
    <name type="scientific">Oidiodendron maius (strain Zn)</name>
    <dbReference type="NCBI Taxonomy" id="913774"/>
    <lineage>
        <taxon>Eukaryota</taxon>
        <taxon>Fungi</taxon>
        <taxon>Dikarya</taxon>
        <taxon>Ascomycota</taxon>
        <taxon>Pezizomycotina</taxon>
        <taxon>Leotiomycetes</taxon>
        <taxon>Leotiomycetes incertae sedis</taxon>
        <taxon>Myxotrichaceae</taxon>
        <taxon>Oidiodendron</taxon>
    </lineage>
</organism>
<protein>
    <recommendedName>
        <fullName evidence="4">Adenosine deaminase domain-containing protein</fullName>
    </recommendedName>
</protein>
<dbReference type="InParanoid" id="A0A0C3H1C7"/>